<evidence type="ECO:0000256" key="3">
    <source>
        <dbReference type="ARBA" id="ARBA00023172"/>
    </source>
</evidence>
<dbReference type="InterPro" id="IPR010998">
    <property type="entry name" value="Integrase_recombinase_N"/>
</dbReference>
<evidence type="ECO:0000256" key="1">
    <source>
        <dbReference type="ARBA" id="ARBA00008857"/>
    </source>
</evidence>
<dbReference type="AlphaFoldDB" id="A0A562LXI4"/>
<dbReference type="Proteomes" id="UP000319848">
    <property type="component" value="Unassembled WGS sequence"/>
</dbReference>
<dbReference type="InterPro" id="IPR035386">
    <property type="entry name" value="Arm-DNA-bind_5"/>
</dbReference>
<dbReference type="Gene3D" id="1.10.150.130">
    <property type="match status" value="1"/>
</dbReference>
<dbReference type="InterPro" id="IPR011010">
    <property type="entry name" value="DNA_brk_join_enz"/>
</dbReference>
<dbReference type="InterPro" id="IPR002104">
    <property type="entry name" value="Integrase_catalytic"/>
</dbReference>
<gene>
    <name evidence="5" type="ORF">IP98_01566</name>
</gene>
<protein>
    <submittedName>
        <fullName evidence="5">Site-specific recombinase XerD</fullName>
    </submittedName>
</protein>
<sequence>MLTNSTLPIVGICQLQIKIIMSSIKIILRDKPTSEGLYPVVLRITKNRKTKLISLKFKCLAKDWDEANNQFKKSFPNSLQSNILLNKLKERALKIINDFGLEEIDFTLNQFDEKFRDKSGSDVTVLNFWNEKVEDLNKAGRTGNAKAYNETRKSFFKFVKNNQLMFKDITPTLLDKYETYLRANNNNDGGVGVKMRELRALYNDAIKKGVVAEKYYPFKTYKISKLKKGNNKRALTRAEVKLIAELNEFEHPHLAEAKRLFLFSYFTRGMNFYDMMKLRWSNIENDRIIYVRSKTKRKFVVKILKPAQDILDYYKDTISFTDYVFPIILKEGLTPLQIENRKDKKLKQFNKDLKKIASVVGINKPVTSYVARHSFATNLKELGISTDVISQSMGHQNVSITTAYLKDFDNDIIDDANERLLMESFSLYELTKQYSGLAV</sequence>
<dbReference type="Pfam" id="PF00589">
    <property type="entry name" value="Phage_integrase"/>
    <property type="match status" value="1"/>
</dbReference>
<dbReference type="InterPro" id="IPR050090">
    <property type="entry name" value="Tyrosine_recombinase_XerCD"/>
</dbReference>
<name>A0A562LXI4_9FLAO</name>
<dbReference type="PANTHER" id="PTHR30349:SF64">
    <property type="entry name" value="PROPHAGE INTEGRASE INTD-RELATED"/>
    <property type="match status" value="1"/>
</dbReference>
<dbReference type="InterPro" id="IPR025269">
    <property type="entry name" value="SAM-like_dom"/>
</dbReference>
<comment type="caution">
    <text evidence="5">The sequence shown here is derived from an EMBL/GenBank/DDBJ whole genome shotgun (WGS) entry which is preliminary data.</text>
</comment>
<dbReference type="GO" id="GO:0003677">
    <property type="term" value="F:DNA binding"/>
    <property type="evidence" value="ECO:0007669"/>
    <property type="project" value="UniProtKB-KW"/>
</dbReference>
<accession>A0A562LXI4</accession>
<dbReference type="EMBL" id="VLKQ01000006">
    <property type="protein sequence ID" value="TWI12354.1"/>
    <property type="molecule type" value="Genomic_DNA"/>
</dbReference>
<evidence type="ECO:0000259" key="4">
    <source>
        <dbReference type="PROSITE" id="PS51898"/>
    </source>
</evidence>
<dbReference type="InterPro" id="IPR013762">
    <property type="entry name" value="Integrase-like_cat_sf"/>
</dbReference>
<dbReference type="Gene3D" id="1.10.443.10">
    <property type="entry name" value="Intergrase catalytic core"/>
    <property type="match status" value="1"/>
</dbReference>
<proteinExistence type="inferred from homology"/>
<dbReference type="CDD" id="cd01185">
    <property type="entry name" value="INTN1_C_like"/>
    <property type="match status" value="1"/>
</dbReference>
<feature type="domain" description="Tyr recombinase" evidence="4">
    <location>
        <begin position="230"/>
        <end position="418"/>
    </location>
</feature>
<organism evidence="5 6">
    <name type="scientific">Flavobacterium cauense R2A-7</name>
    <dbReference type="NCBI Taxonomy" id="1341154"/>
    <lineage>
        <taxon>Bacteria</taxon>
        <taxon>Pseudomonadati</taxon>
        <taxon>Bacteroidota</taxon>
        <taxon>Flavobacteriia</taxon>
        <taxon>Flavobacteriales</taxon>
        <taxon>Flavobacteriaceae</taxon>
        <taxon>Flavobacterium</taxon>
    </lineage>
</organism>
<keyword evidence="2" id="KW-0238">DNA-binding</keyword>
<dbReference type="PANTHER" id="PTHR30349">
    <property type="entry name" value="PHAGE INTEGRASE-RELATED"/>
    <property type="match status" value="1"/>
</dbReference>
<dbReference type="GO" id="GO:0015074">
    <property type="term" value="P:DNA integration"/>
    <property type="evidence" value="ECO:0007669"/>
    <property type="project" value="InterPro"/>
</dbReference>
<keyword evidence="3" id="KW-0233">DNA recombination</keyword>
<dbReference type="Pfam" id="PF13102">
    <property type="entry name" value="Phage_int_SAM_5"/>
    <property type="match status" value="1"/>
</dbReference>
<keyword evidence="6" id="KW-1185">Reference proteome</keyword>
<evidence type="ECO:0000256" key="2">
    <source>
        <dbReference type="ARBA" id="ARBA00023125"/>
    </source>
</evidence>
<evidence type="ECO:0000313" key="5">
    <source>
        <dbReference type="EMBL" id="TWI12354.1"/>
    </source>
</evidence>
<evidence type="ECO:0000313" key="6">
    <source>
        <dbReference type="Proteomes" id="UP000319848"/>
    </source>
</evidence>
<comment type="similarity">
    <text evidence="1">Belongs to the 'phage' integrase family.</text>
</comment>
<dbReference type="GO" id="GO:0006310">
    <property type="term" value="P:DNA recombination"/>
    <property type="evidence" value="ECO:0007669"/>
    <property type="project" value="UniProtKB-KW"/>
</dbReference>
<dbReference type="STRING" id="1341154.FCR2A7T_13380"/>
<dbReference type="SUPFAM" id="SSF56349">
    <property type="entry name" value="DNA breaking-rejoining enzymes"/>
    <property type="match status" value="1"/>
</dbReference>
<reference evidence="5 6" key="1">
    <citation type="journal article" date="2015" name="Stand. Genomic Sci.">
        <title>Genomic Encyclopedia of Bacterial and Archaeal Type Strains, Phase III: the genomes of soil and plant-associated and newly described type strains.</title>
        <authorList>
            <person name="Whitman W.B."/>
            <person name="Woyke T."/>
            <person name="Klenk H.P."/>
            <person name="Zhou Y."/>
            <person name="Lilburn T.G."/>
            <person name="Beck B.J."/>
            <person name="De Vos P."/>
            <person name="Vandamme P."/>
            <person name="Eisen J.A."/>
            <person name="Garrity G."/>
            <person name="Hugenholtz P."/>
            <person name="Kyrpides N.C."/>
        </authorList>
    </citation>
    <scope>NUCLEOTIDE SEQUENCE [LARGE SCALE GENOMIC DNA]</scope>
    <source>
        <strain evidence="5 6">CGMCC 1.7270</strain>
    </source>
</reference>
<dbReference type="PROSITE" id="PS51898">
    <property type="entry name" value="TYR_RECOMBINASE"/>
    <property type="match status" value="1"/>
</dbReference>
<dbReference type="Pfam" id="PF17293">
    <property type="entry name" value="Arm-DNA-bind_5"/>
    <property type="match status" value="1"/>
</dbReference>